<comment type="catalytic activity">
    <reaction evidence="1">
        <text>a 2'-deoxyribonucleoside 5'-phosphate + H2O = a 2'-deoxyribonucleoside + phosphate</text>
        <dbReference type="Rhea" id="RHEA:36167"/>
        <dbReference type="ChEBI" id="CHEBI:15377"/>
        <dbReference type="ChEBI" id="CHEBI:18274"/>
        <dbReference type="ChEBI" id="CHEBI:43474"/>
        <dbReference type="ChEBI" id="CHEBI:65317"/>
        <dbReference type="EC" id="3.1.3.89"/>
    </reaction>
</comment>
<gene>
    <name evidence="9" type="ORF">HF992_11200</name>
</gene>
<feature type="domain" description="HD/PDEase" evidence="8">
    <location>
        <begin position="29"/>
        <end position="144"/>
    </location>
</feature>
<evidence type="ECO:0000256" key="4">
    <source>
        <dbReference type="ARBA" id="ARBA00011738"/>
    </source>
</evidence>
<reference evidence="9 10" key="1">
    <citation type="submission" date="2020-04" db="EMBL/GenBank/DDBJ databases">
        <title>MicrobeNet Type strains.</title>
        <authorList>
            <person name="Nicholson A.C."/>
        </authorList>
    </citation>
    <scope>NUCLEOTIDE SEQUENCE [LARGE SCALE GENOMIC DNA]</scope>
    <source>
        <strain evidence="9 10">CCUG 69612</strain>
    </source>
</reference>
<dbReference type="InterPro" id="IPR006674">
    <property type="entry name" value="HD_domain"/>
</dbReference>
<dbReference type="GO" id="GO:0005737">
    <property type="term" value="C:cytoplasm"/>
    <property type="evidence" value="ECO:0007669"/>
    <property type="project" value="TreeGrafter"/>
</dbReference>
<evidence type="ECO:0000313" key="10">
    <source>
        <dbReference type="Proteomes" id="UP000522720"/>
    </source>
</evidence>
<evidence type="ECO:0000256" key="7">
    <source>
        <dbReference type="ARBA" id="ARBA00022801"/>
    </source>
</evidence>
<organism evidence="9 10">
    <name type="scientific">Streptococcus ovuberis</name>
    <dbReference type="NCBI Taxonomy" id="1936207"/>
    <lineage>
        <taxon>Bacteria</taxon>
        <taxon>Bacillati</taxon>
        <taxon>Bacillota</taxon>
        <taxon>Bacilli</taxon>
        <taxon>Lactobacillales</taxon>
        <taxon>Streptococcaceae</taxon>
        <taxon>Streptococcus</taxon>
    </lineage>
</organism>
<proteinExistence type="predicted"/>
<evidence type="ECO:0000259" key="8">
    <source>
        <dbReference type="SMART" id="SM00471"/>
    </source>
</evidence>
<comment type="subunit">
    <text evidence="4">Homodimer.</text>
</comment>
<dbReference type="Pfam" id="PF13023">
    <property type="entry name" value="HD_3"/>
    <property type="match status" value="1"/>
</dbReference>
<dbReference type="AlphaFoldDB" id="A0A7X6N0Q1"/>
<evidence type="ECO:0000256" key="6">
    <source>
        <dbReference type="ARBA" id="ARBA00022723"/>
    </source>
</evidence>
<dbReference type="SUPFAM" id="SSF109604">
    <property type="entry name" value="HD-domain/PDEase-like"/>
    <property type="match status" value="1"/>
</dbReference>
<keyword evidence="7" id="KW-0378">Hydrolase</keyword>
<protein>
    <recommendedName>
        <fullName evidence="5">5'-deoxynucleotidase</fullName>
        <ecNumber evidence="5">3.1.3.89</ecNumber>
    </recommendedName>
</protein>
<dbReference type="SMART" id="SM00471">
    <property type="entry name" value="HDc"/>
    <property type="match status" value="1"/>
</dbReference>
<evidence type="ECO:0000256" key="2">
    <source>
        <dbReference type="ARBA" id="ARBA00001936"/>
    </source>
</evidence>
<evidence type="ECO:0000256" key="1">
    <source>
        <dbReference type="ARBA" id="ARBA00001638"/>
    </source>
</evidence>
<dbReference type="EC" id="3.1.3.89" evidence="5"/>
<sequence length="189" mass="22113">MKPRQVLDILKIAERLKDTTRHCYTSKGRKESVAEHSWMMTLMAFLLKEEFSHLDMTKVLTMCLIHDLGEAFTGDIPTFEKTQFHRAKEEKLLFTWLSSLPQPYAEQMKALYKEMAALETEEAKLYKALDGMEAVIQHNFSDILTWEPHEYDLNLTHANDKVAFSPYLSQLRQEIREDTRDKIAASQDR</sequence>
<comment type="caution">
    <text evidence="9">The sequence shown here is derived from an EMBL/GenBank/DDBJ whole genome shotgun (WGS) entry which is preliminary data.</text>
</comment>
<dbReference type="GO" id="GO:0002953">
    <property type="term" value="F:5'-deoxynucleotidase activity"/>
    <property type="evidence" value="ECO:0007669"/>
    <property type="project" value="UniProtKB-EC"/>
</dbReference>
<comment type="cofactor">
    <cofactor evidence="3">
        <name>Co(2+)</name>
        <dbReference type="ChEBI" id="CHEBI:48828"/>
    </cofactor>
</comment>
<dbReference type="Gene3D" id="1.10.3210.10">
    <property type="entry name" value="Hypothetical protein af1432"/>
    <property type="match status" value="1"/>
</dbReference>
<evidence type="ECO:0000313" key="9">
    <source>
        <dbReference type="EMBL" id="NKZ21368.1"/>
    </source>
</evidence>
<evidence type="ECO:0000256" key="5">
    <source>
        <dbReference type="ARBA" id="ARBA00012964"/>
    </source>
</evidence>
<dbReference type="InterPro" id="IPR039356">
    <property type="entry name" value="YfbR/HDDC2"/>
</dbReference>
<keyword evidence="10" id="KW-1185">Reference proteome</keyword>
<dbReference type="PANTHER" id="PTHR11845">
    <property type="entry name" value="5'-DEOXYNUCLEOTIDASE HDDC2"/>
    <property type="match status" value="1"/>
</dbReference>
<dbReference type="GO" id="GO:0046872">
    <property type="term" value="F:metal ion binding"/>
    <property type="evidence" value="ECO:0007669"/>
    <property type="project" value="UniProtKB-KW"/>
</dbReference>
<dbReference type="PANTHER" id="PTHR11845:SF13">
    <property type="entry name" value="5'-DEOXYNUCLEOTIDASE HDDC2"/>
    <property type="match status" value="1"/>
</dbReference>
<dbReference type="Proteomes" id="UP000522720">
    <property type="component" value="Unassembled WGS sequence"/>
</dbReference>
<accession>A0A7X6N0Q1</accession>
<comment type="cofactor">
    <cofactor evidence="2">
        <name>Mn(2+)</name>
        <dbReference type="ChEBI" id="CHEBI:29035"/>
    </cofactor>
</comment>
<dbReference type="RefSeq" id="WP_168550095.1">
    <property type="nucleotide sequence ID" value="NZ_JAAXPR010000034.1"/>
</dbReference>
<dbReference type="EMBL" id="JAAXPR010000034">
    <property type="protein sequence ID" value="NKZ21368.1"/>
    <property type="molecule type" value="Genomic_DNA"/>
</dbReference>
<dbReference type="InterPro" id="IPR003607">
    <property type="entry name" value="HD/PDEase_dom"/>
</dbReference>
<name>A0A7X6N0Q1_9STRE</name>
<keyword evidence="6" id="KW-0479">Metal-binding</keyword>
<evidence type="ECO:0000256" key="3">
    <source>
        <dbReference type="ARBA" id="ARBA00001941"/>
    </source>
</evidence>